<gene>
    <name evidence="1" type="ORF">MEUPH1_LOCUS1207</name>
</gene>
<name>A0AAV0VIC4_9HEMI</name>
<evidence type="ECO:0000313" key="1">
    <source>
        <dbReference type="EMBL" id="CAI6344022.1"/>
    </source>
</evidence>
<dbReference type="AlphaFoldDB" id="A0AAV0VIC4"/>
<accession>A0AAV0VIC4</accession>
<sequence>MYTHDRRVEAGAAWLVFSYCQVYKYRRFRTVRQNTSGWRGVAGSGNGLGWRSGVCAEQKWAEKSFVRGAGGGGEGGRRRSRWNNLVAAGRRRCWGYRDVAAAECVTADIN</sequence>
<keyword evidence="2" id="KW-1185">Reference proteome</keyword>
<comment type="caution">
    <text evidence="1">The sequence shown here is derived from an EMBL/GenBank/DDBJ whole genome shotgun (WGS) entry which is preliminary data.</text>
</comment>
<dbReference type="Proteomes" id="UP001160148">
    <property type="component" value="Unassembled WGS sequence"/>
</dbReference>
<evidence type="ECO:0000313" key="2">
    <source>
        <dbReference type="Proteomes" id="UP001160148"/>
    </source>
</evidence>
<organism evidence="1 2">
    <name type="scientific">Macrosiphum euphorbiae</name>
    <name type="common">potato aphid</name>
    <dbReference type="NCBI Taxonomy" id="13131"/>
    <lineage>
        <taxon>Eukaryota</taxon>
        <taxon>Metazoa</taxon>
        <taxon>Ecdysozoa</taxon>
        <taxon>Arthropoda</taxon>
        <taxon>Hexapoda</taxon>
        <taxon>Insecta</taxon>
        <taxon>Pterygota</taxon>
        <taxon>Neoptera</taxon>
        <taxon>Paraneoptera</taxon>
        <taxon>Hemiptera</taxon>
        <taxon>Sternorrhyncha</taxon>
        <taxon>Aphidomorpha</taxon>
        <taxon>Aphidoidea</taxon>
        <taxon>Aphididae</taxon>
        <taxon>Macrosiphini</taxon>
        <taxon>Macrosiphum</taxon>
    </lineage>
</organism>
<protein>
    <submittedName>
        <fullName evidence="1">Uncharacterized protein</fullName>
    </submittedName>
</protein>
<reference evidence="1 2" key="1">
    <citation type="submission" date="2023-01" db="EMBL/GenBank/DDBJ databases">
        <authorList>
            <person name="Whitehead M."/>
        </authorList>
    </citation>
    <scope>NUCLEOTIDE SEQUENCE [LARGE SCALE GENOMIC DNA]</scope>
</reference>
<proteinExistence type="predicted"/>
<dbReference type="EMBL" id="CARXXK010000001">
    <property type="protein sequence ID" value="CAI6344022.1"/>
    <property type="molecule type" value="Genomic_DNA"/>
</dbReference>